<evidence type="ECO:0000313" key="2">
    <source>
        <dbReference type="Proteomes" id="UP000772434"/>
    </source>
</evidence>
<organism evidence="1 2">
    <name type="scientific">Rhodocollybia butyracea</name>
    <dbReference type="NCBI Taxonomy" id="206335"/>
    <lineage>
        <taxon>Eukaryota</taxon>
        <taxon>Fungi</taxon>
        <taxon>Dikarya</taxon>
        <taxon>Basidiomycota</taxon>
        <taxon>Agaricomycotina</taxon>
        <taxon>Agaricomycetes</taxon>
        <taxon>Agaricomycetidae</taxon>
        <taxon>Agaricales</taxon>
        <taxon>Marasmiineae</taxon>
        <taxon>Omphalotaceae</taxon>
        <taxon>Rhodocollybia</taxon>
    </lineage>
</organism>
<gene>
    <name evidence="1" type="ORF">BDP27DRAFT_1419485</name>
</gene>
<accession>A0A9P5PZN3</accession>
<dbReference type="EMBL" id="JADNRY010000036">
    <property type="protein sequence ID" value="KAF9070960.1"/>
    <property type="molecule type" value="Genomic_DNA"/>
</dbReference>
<reference evidence="1" key="1">
    <citation type="submission" date="2020-11" db="EMBL/GenBank/DDBJ databases">
        <authorList>
            <consortium name="DOE Joint Genome Institute"/>
            <person name="Ahrendt S."/>
            <person name="Riley R."/>
            <person name="Andreopoulos W."/>
            <person name="Labutti K."/>
            <person name="Pangilinan J."/>
            <person name="Ruiz-Duenas F.J."/>
            <person name="Barrasa J.M."/>
            <person name="Sanchez-Garcia M."/>
            <person name="Camarero S."/>
            <person name="Miyauchi S."/>
            <person name="Serrano A."/>
            <person name="Linde D."/>
            <person name="Babiker R."/>
            <person name="Drula E."/>
            <person name="Ayuso-Fernandez I."/>
            <person name="Pacheco R."/>
            <person name="Padilla G."/>
            <person name="Ferreira P."/>
            <person name="Barriuso J."/>
            <person name="Kellner H."/>
            <person name="Castanera R."/>
            <person name="Alfaro M."/>
            <person name="Ramirez L."/>
            <person name="Pisabarro A.G."/>
            <person name="Kuo A."/>
            <person name="Tritt A."/>
            <person name="Lipzen A."/>
            <person name="He G."/>
            <person name="Yan M."/>
            <person name="Ng V."/>
            <person name="Cullen D."/>
            <person name="Martin F."/>
            <person name="Rosso M.-N."/>
            <person name="Henrissat B."/>
            <person name="Hibbett D."/>
            <person name="Martinez A.T."/>
            <person name="Grigoriev I.V."/>
        </authorList>
    </citation>
    <scope>NUCLEOTIDE SEQUENCE</scope>
    <source>
        <strain evidence="1">AH 40177</strain>
    </source>
</reference>
<name>A0A9P5PZN3_9AGAR</name>
<keyword evidence="2" id="KW-1185">Reference proteome</keyword>
<sequence length="214" mass="23451">MAGHSTLHGPSMFFSGPAPVLAINWPTLPYIQALNITQDDWISLPKTSGQSSKVNTVPAPQESNCFKAIVHKGYPHHLDPWDLACCKLPPLHSVTGPLLLKHILPDPVIFISPENEPCPDVLLSWLCIRPAVLWQVGLLNAKPYRNFQWHAMLEAVGGFNINSSQSRIAMLQDLKALFTDSHSSGIFIDADNITSLLAVWNGVSVTATPHPQVI</sequence>
<evidence type="ECO:0000313" key="1">
    <source>
        <dbReference type="EMBL" id="KAF9070960.1"/>
    </source>
</evidence>
<dbReference type="OrthoDB" id="2634326at2759"/>
<proteinExistence type="predicted"/>
<dbReference type="AlphaFoldDB" id="A0A9P5PZN3"/>
<protein>
    <submittedName>
        <fullName evidence="1">Uncharacterized protein</fullName>
    </submittedName>
</protein>
<dbReference type="Proteomes" id="UP000772434">
    <property type="component" value="Unassembled WGS sequence"/>
</dbReference>
<comment type="caution">
    <text evidence="1">The sequence shown here is derived from an EMBL/GenBank/DDBJ whole genome shotgun (WGS) entry which is preliminary data.</text>
</comment>